<evidence type="ECO:0000313" key="2">
    <source>
        <dbReference type="Proteomes" id="UP000292423"/>
    </source>
</evidence>
<accession>A0A4Q7YI62</accession>
<proteinExistence type="predicted"/>
<name>A0A4Q7YI62_9GAMM</name>
<protein>
    <recommendedName>
        <fullName evidence="3">Plasmid related protein</fullName>
    </recommendedName>
</protein>
<organism evidence="1 2">
    <name type="scientific">Fluviicoccus keumensis</name>
    <dbReference type="NCBI Taxonomy" id="1435465"/>
    <lineage>
        <taxon>Bacteria</taxon>
        <taxon>Pseudomonadati</taxon>
        <taxon>Pseudomonadota</taxon>
        <taxon>Gammaproteobacteria</taxon>
        <taxon>Moraxellales</taxon>
        <taxon>Moraxellaceae</taxon>
        <taxon>Fluviicoccus</taxon>
    </lineage>
</organism>
<dbReference type="Proteomes" id="UP000292423">
    <property type="component" value="Unassembled WGS sequence"/>
</dbReference>
<sequence length="94" mass="10733">MVPLFATGPVYMTQGTHHLYLENRLDVSALLRRHVTGDWQEMVPEDQQSNLEAVREGLRVFSSFAIEDCAESDKVWVITEADRSSTTILFPSEY</sequence>
<comment type="caution">
    <text evidence="1">The sequence shown here is derived from an EMBL/GenBank/DDBJ whole genome shotgun (WGS) entry which is preliminary data.</text>
</comment>
<gene>
    <name evidence="1" type="ORF">EV700_3280</name>
</gene>
<evidence type="ECO:0008006" key="3">
    <source>
        <dbReference type="Google" id="ProtNLM"/>
    </source>
</evidence>
<reference evidence="1 2" key="1">
    <citation type="submission" date="2019-02" db="EMBL/GenBank/DDBJ databases">
        <title>Genomic Encyclopedia of Type Strains, Phase IV (KMG-IV): sequencing the most valuable type-strain genomes for metagenomic binning, comparative biology and taxonomic classification.</title>
        <authorList>
            <person name="Goeker M."/>
        </authorList>
    </citation>
    <scope>NUCLEOTIDE SEQUENCE [LARGE SCALE GENOMIC DNA]</scope>
    <source>
        <strain evidence="1 2">DSM 105135</strain>
    </source>
</reference>
<evidence type="ECO:0000313" key="1">
    <source>
        <dbReference type="EMBL" id="RZU36808.1"/>
    </source>
</evidence>
<keyword evidence="2" id="KW-1185">Reference proteome</keyword>
<dbReference type="AlphaFoldDB" id="A0A4Q7YI62"/>
<dbReference type="EMBL" id="SHKX01000017">
    <property type="protein sequence ID" value="RZU36808.1"/>
    <property type="molecule type" value="Genomic_DNA"/>
</dbReference>